<evidence type="ECO:0000313" key="3">
    <source>
        <dbReference type="Proteomes" id="UP000324222"/>
    </source>
</evidence>
<dbReference type="AlphaFoldDB" id="A0A5B7I962"/>
<accession>A0A5B7I962</accession>
<comment type="caution">
    <text evidence="2">The sequence shown here is derived from an EMBL/GenBank/DDBJ whole genome shotgun (WGS) entry which is preliminary data.</text>
</comment>
<feature type="compositionally biased region" description="Pro residues" evidence="1">
    <location>
        <begin position="128"/>
        <end position="153"/>
    </location>
</feature>
<proteinExistence type="predicted"/>
<evidence type="ECO:0000313" key="2">
    <source>
        <dbReference type="EMBL" id="MPC78047.1"/>
    </source>
</evidence>
<dbReference type="EMBL" id="VSRR010047458">
    <property type="protein sequence ID" value="MPC78047.1"/>
    <property type="molecule type" value="Genomic_DNA"/>
</dbReference>
<protein>
    <submittedName>
        <fullName evidence="2">Uncharacterized protein</fullName>
    </submittedName>
</protein>
<dbReference type="Proteomes" id="UP000324222">
    <property type="component" value="Unassembled WGS sequence"/>
</dbReference>
<name>A0A5B7I962_PORTR</name>
<keyword evidence="3" id="KW-1185">Reference proteome</keyword>
<gene>
    <name evidence="2" type="ORF">E2C01_072520</name>
</gene>
<dbReference type="OrthoDB" id="7700260at2759"/>
<sequence length="218" mass="24379">MQRLHSAAHHHNLSQQCRLEEEEEEKEPVLQRLASGGSDHPIMVKQDTPLPGESPIYYVQLPSSPYYYADNSALATVPLPPHTKASTRTVHHTPPSNTKKVDIDFAINGKPGKVYHYSSPITKLHYPPLPPHHLPLPSTSPPPPPSSPLPPLPSTTITPAPTGFSSSDPTPDKRLKHSKVVLRKKFSFNGKPMKVYVWRGSSPLTIKNHRRARRPFRF</sequence>
<feature type="region of interest" description="Disordered" evidence="1">
    <location>
        <begin position="128"/>
        <end position="177"/>
    </location>
</feature>
<feature type="region of interest" description="Disordered" evidence="1">
    <location>
        <begin position="1"/>
        <end position="49"/>
    </location>
</feature>
<reference evidence="2 3" key="1">
    <citation type="submission" date="2019-05" db="EMBL/GenBank/DDBJ databases">
        <title>Another draft genome of Portunus trituberculatus and its Hox gene families provides insights of decapod evolution.</title>
        <authorList>
            <person name="Jeong J.-H."/>
            <person name="Song I."/>
            <person name="Kim S."/>
            <person name="Choi T."/>
            <person name="Kim D."/>
            <person name="Ryu S."/>
            <person name="Kim W."/>
        </authorList>
    </citation>
    <scope>NUCLEOTIDE SEQUENCE [LARGE SCALE GENOMIC DNA]</scope>
    <source>
        <tissue evidence="2">Muscle</tissue>
    </source>
</reference>
<dbReference type="InterPro" id="IPR031983">
    <property type="entry name" value="DUF4786"/>
</dbReference>
<feature type="compositionally biased region" description="Basic residues" evidence="1">
    <location>
        <begin position="1"/>
        <end position="12"/>
    </location>
</feature>
<organism evidence="2 3">
    <name type="scientific">Portunus trituberculatus</name>
    <name type="common">Swimming crab</name>
    <name type="synonym">Neptunus trituberculatus</name>
    <dbReference type="NCBI Taxonomy" id="210409"/>
    <lineage>
        <taxon>Eukaryota</taxon>
        <taxon>Metazoa</taxon>
        <taxon>Ecdysozoa</taxon>
        <taxon>Arthropoda</taxon>
        <taxon>Crustacea</taxon>
        <taxon>Multicrustacea</taxon>
        <taxon>Malacostraca</taxon>
        <taxon>Eumalacostraca</taxon>
        <taxon>Eucarida</taxon>
        <taxon>Decapoda</taxon>
        <taxon>Pleocyemata</taxon>
        <taxon>Brachyura</taxon>
        <taxon>Eubrachyura</taxon>
        <taxon>Portunoidea</taxon>
        <taxon>Portunidae</taxon>
        <taxon>Portuninae</taxon>
        <taxon>Portunus</taxon>
    </lineage>
</organism>
<evidence type="ECO:0000256" key="1">
    <source>
        <dbReference type="SAM" id="MobiDB-lite"/>
    </source>
</evidence>
<dbReference type="Pfam" id="PF16027">
    <property type="entry name" value="DUF4786"/>
    <property type="match status" value="1"/>
</dbReference>